<dbReference type="InterPro" id="IPR011335">
    <property type="entry name" value="Restrct_endonuc-II-like"/>
</dbReference>
<dbReference type="NCBIfam" id="TIGR01450">
    <property type="entry name" value="recC"/>
    <property type="match status" value="1"/>
</dbReference>
<dbReference type="PATRIC" id="fig|1121015.4.peg.1125"/>
<keyword evidence="7 10" id="KW-0067">ATP-binding</keyword>
<comment type="miscellaneous">
    <text evidence="10">In the RecBCD complex, RecB has a slow 3'-5' helicase, an exonuclease activity and loads RecA onto ssDNA, RecD has a fast 5'-3' helicase activity, while RecC stimulates the ATPase and processivity of the RecB helicase and contributes to recognition of the Chi site.</text>
</comment>
<keyword evidence="13" id="KW-1185">Reference proteome</keyword>
<evidence type="ECO:0000256" key="4">
    <source>
        <dbReference type="ARBA" id="ARBA00022801"/>
    </source>
</evidence>
<proteinExistence type="inferred from homology"/>
<evidence type="ECO:0000256" key="10">
    <source>
        <dbReference type="HAMAP-Rule" id="MF_01486"/>
    </source>
</evidence>
<evidence type="ECO:0000256" key="3">
    <source>
        <dbReference type="ARBA" id="ARBA00022763"/>
    </source>
</evidence>
<evidence type="ECO:0000256" key="5">
    <source>
        <dbReference type="ARBA" id="ARBA00022806"/>
    </source>
</evidence>
<dbReference type="InterPro" id="IPR006697">
    <property type="entry name" value="RecC"/>
</dbReference>
<sequence length="1101" mass="119674">MPSAPSDFRLYHGNDLDVLAGILAAELARPVPGRALLDPDTIVIPQPAMRRWLQKTLAERHGIAANLEFLTPGELVARALDANLPQTDDLAVADAATLRWRLWAVLDDASAMAAPVFAPLRAVLAGGDRRLTAWTLAGELAGVFEKYQAWRRAWLMRWDAGADRDDWQAELWRRATRGLGHRAARLQAYLARFGDEDSPAPAGLPPRVFAFACQNVSPDVLRVIASTARAGSLHFFFVSPVAGWWGDLRGARERLRDDADAVFADRENPLLRANGAASRDFVQLLFSYEAAHPSWEQAIYVPPDASDRPGLLHELQRDLLARRPTPTRRGDVQRPVFDPLAAGQRSLQFHNCHTRLREVQVLHDQLRALLDADPGLQPRDIAVLTPDIDAYAPAIAAVFGGAEGTLAIPYAIGDRSVLATQALAEAFATLLALPDARFTATEILEWLAVPAIAQRFGLDGADFDRLRDWLHAAGARWGLNAAHRLALDAPEDAAYTWAWAIDRLLLGHAVGEADTVAGVAPLPVLEGGAVATLDSLLQGLRAFARWQRQLQGDHRAGDWQTRLSQMLLDIFPERPAAPADQRTLEWLRGLISTFAAQVQAAQLDAPIPAPVMRAWFQSALAADDTRQPWLSGGVTFGKMVPMRLIPFRVICLLGMNDGEFPRRDPAGSLNRLAAVLGTAQRQHGDRSIRDDDRSLFLQLFAAAGDVFYVSYLGQDPRSGEALPPSVVVAELADAASEYFADAANARRELIVDHPLQPFSPAAFGQGDARRLSYRANWRPSVDATTATLTDLPAFAAPLPALAATTTELTRDDIVRTLKHPPRAYLRQGLGLRLDASEEALPDAEPLGEDDGRRTQALAQRVFTELARDAAPDADRLRARLLAEGRLAPGADGEVELKQILAELAPAAAAWRGWAQGPGRVRTYALDLGDTILRGELADIHDTGLLQFSASRAQGHSLLGLQFDALVWAALGETRPIHRMMRGGEPEELSPVPAAAAIAGLRALVALHRLAQTQVLPFMPRTAHVLYEAARAGRDGWSQAKEQWLSRQGYGEGESDAVRLALRGRDPFDDALDDPSGAAAEAFRRAALEVFAALAGDPGAPP</sequence>
<keyword evidence="9 10" id="KW-0234">DNA repair</keyword>
<evidence type="ECO:0000256" key="2">
    <source>
        <dbReference type="ARBA" id="ARBA00022741"/>
    </source>
</evidence>
<dbReference type="Pfam" id="PF04257">
    <property type="entry name" value="Exonuc_V_gamma"/>
    <property type="match status" value="1"/>
</dbReference>
<dbReference type="SUPFAM" id="SSF52980">
    <property type="entry name" value="Restriction endonuclease-like"/>
    <property type="match status" value="1"/>
</dbReference>
<keyword evidence="6 10" id="KW-0269">Exonuclease</keyword>
<dbReference type="Gene3D" id="1.10.10.160">
    <property type="match status" value="1"/>
</dbReference>
<dbReference type="STRING" id="1121015.GCA_000420545_02083"/>
<evidence type="ECO:0000256" key="9">
    <source>
        <dbReference type="ARBA" id="ARBA00023204"/>
    </source>
</evidence>
<keyword evidence="3 10" id="KW-0227">DNA damage</keyword>
<keyword evidence="8 10" id="KW-0238">DNA-binding</keyword>
<dbReference type="SUPFAM" id="SSF52540">
    <property type="entry name" value="P-loop containing nucleoside triphosphate hydrolases"/>
    <property type="match status" value="2"/>
</dbReference>
<dbReference type="OrthoDB" id="9762834at2"/>
<dbReference type="PANTHER" id="PTHR30591:SF1">
    <property type="entry name" value="RECBCD ENZYME SUBUNIT RECC"/>
    <property type="match status" value="1"/>
</dbReference>
<dbReference type="GO" id="GO:0000724">
    <property type="term" value="P:double-strand break repair via homologous recombination"/>
    <property type="evidence" value="ECO:0007669"/>
    <property type="project" value="UniProtKB-UniRule"/>
</dbReference>
<comment type="subunit">
    <text evidence="10">Heterotrimer of RecB, RecC and RecD. All subunits contribute to DNA-binding.</text>
</comment>
<evidence type="ECO:0000256" key="1">
    <source>
        <dbReference type="ARBA" id="ARBA00022722"/>
    </source>
</evidence>
<evidence type="ECO:0000256" key="7">
    <source>
        <dbReference type="ARBA" id="ARBA00022840"/>
    </source>
</evidence>
<dbReference type="PIRSF" id="PIRSF000980">
    <property type="entry name" value="RecC"/>
    <property type="match status" value="1"/>
</dbReference>
<gene>
    <name evidence="10" type="primary">recC</name>
    <name evidence="12" type="ORF">N789_08160</name>
</gene>
<comment type="similarity">
    <text evidence="10">Belongs to the RecC family.</text>
</comment>
<reference evidence="12 13" key="1">
    <citation type="submission" date="2013-09" db="EMBL/GenBank/DDBJ databases">
        <title>Genome sequencing of Arenimonas oryziterrae.</title>
        <authorList>
            <person name="Chen F."/>
            <person name="Wang G."/>
        </authorList>
    </citation>
    <scope>NUCLEOTIDE SEQUENCE [LARGE SCALE GENOMIC DNA]</scope>
    <source>
        <strain evidence="12 13">YC6267</strain>
    </source>
</reference>
<dbReference type="Gene3D" id="3.40.50.300">
    <property type="entry name" value="P-loop containing nucleotide triphosphate hydrolases"/>
    <property type="match status" value="2"/>
</dbReference>
<evidence type="ECO:0000313" key="12">
    <source>
        <dbReference type="EMBL" id="KFN43912.1"/>
    </source>
</evidence>
<keyword evidence="5 10" id="KW-0347">Helicase</keyword>
<name>A0A091AXA9_9GAMM</name>
<dbReference type="Proteomes" id="UP000029385">
    <property type="component" value="Unassembled WGS sequence"/>
</dbReference>
<feature type="domain" description="RecC C-terminal" evidence="11">
    <location>
        <begin position="806"/>
        <end position="1029"/>
    </location>
</feature>
<dbReference type="RefSeq" id="WP_022969697.1">
    <property type="nucleotide sequence ID" value="NZ_ATVD01000003.1"/>
</dbReference>
<dbReference type="InterPro" id="IPR013986">
    <property type="entry name" value="DExx_box_DNA_helicase_dom_sf"/>
</dbReference>
<dbReference type="Pfam" id="PF17946">
    <property type="entry name" value="RecC_C"/>
    <property type="match status" value="1"/>
</dbReference>
<evidence type="ECO:0000313" key="13">
    <source>
        <dbReference type="Proteomes" id="UP000029385"/>
    </source>
</evidence>
<dbReference type="AlphaFoldDB" id="A0A091AXA9"/>
<protein>
    <recommendedName>
        <fullName evidence="10">RecBCD enzyme subunit RecC</fullName>
    </recommendedName>
    <alternativeName>
        <fullName evidence="10">Exonuclease V subunit RecC</fullName>
        <shortName evidence="10">ExoV subunit RecC</shortName>
    </alternativeName>
    <alternativeName>
        <fullName evidence="10">Helicase/nuclease RecBCD subunit RecC</fullName>
    </alternativeName>
</protein>
<keyword evidence="1 10" id="KW-0540">Nuclease</keyword>
<keyword evidence="2 10" id="KW-0547">Nucleotide-binding</keyword>
<dbReference type="GO" id="GO:0005524">
    <property type="term" value="F:ATP binding"/>
    <property type="evidence" value="ECO:0007669"/>
    <property type="project" value="UniProtKB-UniRule"/>
</dbReference>
<dbReference type="InterPro" id="IPR027417">
    <property type="entry name" value="P-loop_NTPase"/>
</dbReference>
<dbReference type="InterPro" id="IPR041500">
    <property type="entry name" value="RecC_C"/>
</dbReference>
<dbReference type="PANTHER" id="PTHR30591">
    <property type="entry name" value="RECBCD ENZYME SUBUNIT RECC"/>
    <property type="match status" value="1"/>
</dbReference>
<comment type="function">
    <text evidence="10">A helicase/nuclease that prepares dsDNA breaks (DSB) for recombinational DNA repair. Binds to DSBs and unwinds DNA via a highly rapid and processive ATP-dependent bidirectional helicase activity. Unwinds dsDNA until it encounters a Chi (crossover hotspot instigator) sequence from the 3' direction. Cuts ssDNA a few nucleotides 3' to the Chi site. The properties and activities of the enzyme are changed at Chi. The Chi-altered holoenzyme produces a long 3'-ssDNA overhang and facilitates RecA-binding to the ssDNA for homologous DNA recombination and repair. Holoenzyme degrades any linearized DNA that is unable to undergo homologous recombination. In the holoenzyme this subunit recognizes the wild-type Chi sequence, and when added to isolated RecB increases its ATP-dependent helicase processivity.</text>
</comment>
<dbReference type="eggNOG" id="COG1330">
    <property type="taxonomic scope" value="Bacteria"/>
</dbReference>
<evidence type="ECO:0000259" key="11">
    <source>
        <dbReference type="Pfam" id="PF17946"/>
    </source>
</evidence>
<dbReference type="GO" id="GO:0008854">
    <property type="term" value="F:exodeoxyribonuclease V activity"/>
    <property type="evidence" value="ECO:0007669"/>
    <property type="project" value="InterPro"/>
</dbReference>
<evidence type="ECO:0000256" key="8">
    <source>
        <dbReference type="ARBA" id="ARBA00023125"/>
    </source>
</evidence>
<organism evidence="12 13">
    <name type="scientific">Arenimonas oryziterrae DSM 21050 = YC6267</name>
    <dbReference type="NCBI Taxonomy" id="1121015"/>
    <lineage>
        <taxon>Bacteria</taxon>
        <taxon>Pseudomonadati</taxon>
        <taxon>Pseudomonadota</taxon>
        <taxon>Gammaproteobacteria</taxon>
        <taxon>Lysobacterales</taxon>
        <taxon>Lysobacteraceae</taxon>
        <taxon>Arenimonas</taxon>
    </lineage>
</organism>
<dbReference type="GO" id="GO:0003678">
    <property type="term" value="F:DNA helicase activity"/>
    <property type="evidence" value="ECO:0007669"/>
    <property type="project" value="UniProtKB-UniRule"/>
</dbReference>
<accession>A0A091AXA9</accession>
<keyword evidence="4 10" id="KW-0378">Hydrolase</keyword>
<dbReference type="GO" id="GO:0009338">
    <property type="term" value="C:exodeoxyribonuclease V complex"/>
    <property type="evidence" value="ECO:0007669"/>
    <property type="project" value="InterPro"/>
</dbReference>
<dbReference type="EMBL" id="AVCI01000004">
    <property type="protein sequence ID" value="KFN43912.1"/>
    <property type="molecule type" value="Genomic_DNA"/>
</dbReference>
<comment type="caution">
    <text evidence="12">The sequence shown here is derived from an EMBL/GenBank/DDBJ whole genome shotgun (WGS) entry which is preliminary data.</text>
</comment>
<dbReference type="Gene3D" id="3.40.50.10930">
    <property type="match status" value="1"/>
</dbReference>
<dbReference type="HAMAP" id="MF_01486">
    <property type="entry name" value="RecC"/>
    <property type="match status" value="1"/>
</dbReference>
<dbReference type="GO" id="GO:0003677">
    <property type="term" value="F:DNA binding"/>
    <property type="evidence" value="ECO:0007669"/>
    <property type="project" value="UniProtKB-UniRule"/>
</dbReference>
<evidence type="ECO:0000256" key="6">
    <source>
        <dbReference type="ARBA" id="ARBA00022839"/>
    </source>
</evidence>